<dbReference type="Proteomes" id="UP000094801">
    <property type="component" value="Unassembled WGS sequence"/>
</dbReference>
<dbReference type="GO" id="GO:0008622">
    <property type="term" value="C:epsilon DNA polymerase complex"/>
    <property type="evidence" value="ECO:0007669"/>
    <property type="project" value="InterPro"/>
</dbReference>
<evidence type="ECO:0000313" key="11">
    <source>
        <dbReference type="Proteomes" id="UP000094801"/>
    </source>
</evidence>
<dbReference type="GO" id="GO:0042276">
    <property type="term" value="P:error-prone translesion synthesis"/>
    <property type="evidence" value="ECO:0007669"/>
    <property type="project" value="TreeGrafter"/>
</dbReference>
<dbReference type="PANTHER" id="PTHR12708:SF0">
    <property type="entry name" value="DNA POLYMERASE EPSILON SUBUNIT 2"/>
    <property type="match status" value="1"/>
</dbReference>
<evidence type="ECO:0000256" key="4">
    <source>
        <dbReference type="ARBA" id="ARBA00022705"/>
    </source>
</evidence>
<evidence type="ECO:0000256" key="5">
    <source>
        <dbReference type="ARBA" id="ARBA00023125"/>
    </source>
</evidence>
<evidence type="ECO:0000256" key="8">
    <source>
        <dbReference type="SAM" id="MobiDB-lite"/>
    </source>
</evidence>
<comment type="similarity">
    <text evidence="2">Belongs to the DNA polymerase epsilon subunit B family.</text>
</comment>
<keyword evidence="5" id="KW-0238">DNA-binding</keyword>
<gene>
    <name evidence="10" type="ORF">CANARDRAFT_6292</name>
</gene>
<dbReference type="AlphaFoldDB" id="A0A1E4T4M4"/>
<dbReference type="PANTHER" id="PTHR12708">
    <property type="entry name" value="DNA POLYMERASE EPSILON SUBUNIT B"/>
    <property type="match status" value="1"/>
</dbReference>
<organism evidence="10 11">
    <name type="scientific">[Candida] arabinofermentans NRRL YB-2248</name>
    <dbReference type="NCBI Taxonomy" id="983967"/>
    <lineage>
        <taxon>Eukaryota</taxon>
        <taxon>Fungi</taxon>
        <taxon>Dikarya</taxon>
        <taxon>Ascomycota</taxon>
        <taxon>Saccharomycotina</taxon>
        <taxon>Pichiomycetes</taxon>
        <taxon>Pichiales</taxon>
        <taxon>Pichiaceae</taxon>
        <taxon>Ogataea</taxon>
        <taxon>Ogataea/Candida clade</taxon>
    </lineage>
</organism>
<keyword evidence="4" id="KW-0235">DNA replication</keyword>
<evidence type="ECO:0000256" key="7">
    <source>
        <dbReference type="ARBA" id="ARBA00032930"/>
    </source>
</evidence>
<reference evidence="11" key="1">
    <citation type="submission" date="2016-04" db="EMBL/GenBank/DDBJ databases">
        <title>Comparative genomics of biotechnologically important yeasts.</title>
        <authorList>
            <consortium name="DOE Joint Genome Institute"/>
            <person name="Riley R."/>
            <person name="Haridas S."/>
            <person name="Wolfe K.H."/>
            <person name="Lopes M.R."/>
            <person name="Hittinger C.T."/>
            <person name="Goker M."/>
            <person name="Salamov A."/>
            <person name="Wisecaver J."/>
            <person name="Long T.M."/>
            <person name="Aerts A.L."/>
            <person name="Barry K."/>
            <person name="Choi C."/>
            <person name="Clum A."/>
            <person name="Coughlan A.Y."/>
            <person name="Deshpande S."/>
            <person name="Douglass A.P."/>
            <person name="Hanson S.J."/>
            <person name="Klenk H.-P."/>
            <person name="Labutti K."/>
            <person name="Lapidus A."/>
            <person name="Lindquist E."/>
            <person name="Lipzen A."/>
            <person name="Meier-Kolthoff J.P."/>
            <person name="Ohm R.A."/>
            <person name="Otillar R.P."/>
            <person name="Pangilinan J."/>
            <person name="Peng Y."/>
            <person name="Rokas A."/>
            <person name="Rosa C.A."/>
            <person name="Scheuner C."/>
            <person name="Sibirny A.A."/>
            <person name="Slot J.C."/>
            <person name="Stielow J.B."/>
            <person name="Sun H."/>
            <person name="Kurtzman C.P."/>
            <person name="Blackwell M."/>
            <person name="Grigoriev I.V."/>
            <person name="Jeffries T.W."/>
        </authorList>
    </citation>
    <scope>NUCLEOTIDE SEQUENCE [LARGE SCALE GENOMIC DNA]</scope>
    <source>
        <strain evidence="11">NRRL YB-2248</strain>
    </source>
</reference>
<feature type="compositionally biased region" description="Polar residues" evidence="8">
    <location>
        <begin position="99"/>
        <end position="109"/>
    </location>
</feature>
<sequence length="656" mass="74158">MEDTAVLPISLKPSNLRPLAYRIFSKKYGLNIQSGALEILSLHIGKKIGNEWRGPKTTNLLEEIAKTWKDQDKGLFLDGDNIALILKEITMKQEREKTNIQSSTTTSFPSGKRDSLIDNDTTITNSPSFTIHSDIAPGPEVVSNSSQDANLKWQDFFKVIDASHYKRFKYNRQRKQFDVSSRSSTENSLLLTLPNISDNVDYFVDRFHLLKDRLLRNENFQPASFSALNSMSGAATSSLQQHQITVIKNLLGRHGNRFLLFGLLTKSSAGLWQLQDDTDHIDLELGQCLFPSNSYFTPGNYVICDGIYSSSSKFYVSSMIHPPSEKRELSLDVLGYLDFNSTFSKNGKIDIGLRKNLFALEKKNITHKFIILGGDIYLSDLRILESLDKLFTKLTKDINEEAADPVAIVFSGPFSEVPFDSTPSSSTTQTTSSGIYKSYFDSLAAILEKFPDLCKSAKFIFVPGDHDPWSSMVTKNANSFWPKMKIPRVFGSRLSRIVRDIEWCSNPCRLNYLSHDVVIVRDDLGDRFRRNDISYLSKAKEEEADSDVLEIDKLSKPKISTETFESRKVVKTLLDQGNLSPFTSSVRPVLTNYGNSLSLVPLPTLLVLVDSTSPKFDLIYENCHVVNPGKFQTHNKINYIEYFPSTRKASIEEIFY</sequence>
<evidence type="ECO:0000256" key="1">
    <source>
        <dbReference type="ARBA" id="ARBA00004123"/>
    </source>
</evidence>
<dbReference type="GO" id="GO:0003677">
    <property type="term" value="F:DNA binding"/>
    <property type="evidence" value="ECO:0007669"/>
    <property type="project" value="UniProtKB-KW"/>
</dbReference>
<comment type="subcellular location">
    <subcellularLocation>
        <location evidence="1">Nucleus</location>
    </subcellularLocation>
</comment>
<dbReference type="InterPro" id="IPR007185">
    <property type="entry name" value="DNA_pol_a/d/e_bsu"/>
</dbReference>
<evidence type="ECO:0000256" key="6">
    <source>
        <dbReference type="ARBA" id="ARBA00023242"/>
    </source>
</evidence>
<feature type="domain" description="DNA polymerase alpha/delta/epsilon subunit B" evidence="9">
    <location>
        <begin position="370"/>
        <end position="617"/>
    </location>
</feature>
<name>A0A1E4T4M4_9ASCO</name>
<evidence type="ECO:0000259" key="9">
    <source>
        <dbReference type="Pfam" id="PF04042"/>
    </source>
</evidence>
<evidence type="ECO:0000313" key="10">
    <source>
        <dbReference type="EMBL" id="ODV86717.1"/>
    </source>
</evidence>
<dbReference type="EMBL" id="KV453849">
    <property type="protein sequence ID" value="ODV86717.1"/>
    <property type="molecule type" value="Genomic_DNA"/>
</dbReference>
<dbReference type="GO" id="GO:0006261">
    <property type="term" value="P:DNA-templated DNA replication"/>
    <property type="evidence" value="ECO:0007669"/>
    <property type="project" value="InterPro"/>
</dbReference>
<keyword evidence="6" id="KW-0539">Nucleus</keyword>
<evidence type="ECO:0000256" key="2">
    <source>
        <dbReference type="ARBA" id="ARBA00009560"/>
    </source>
</evidence>
<feature type="region of interest" description="Disordered" evidence="8">
    <location>
        <begin position="96"/>
        <end position="117"/>
    </location>
</feature>
<protein>
    <recommendedName>
        <fullName evidence="3">DNA polymerase epsilon subunit B</fullName>
    </recommendedName>
    <alternativeName>
        <fullName evidence="7">DNA polymerase II subunit 2</fullName>
    </alternativeName>
</protein>
<dbReference type="Pfam" id="PF04042">
    <property type="entry name" value="DNA_pol_E_B"/>
    <property type="match status" value="1"/>
</dbReference>
<proteinExistence type="inferred from homology"/>
<evidence type="ECO:0000256" key="3">
    <source>
        <dbReference type="ARBA" id="ARBA00016011"/>
    </source>
</evidence>
<dbReference type="STRING" id="983967.A0A1E4T4M4"/>
<keyword evidence="11" id="KW-1185">Reference proteome</keyword>
<dbReference type="OrthoDB" id="10254730at2759"/>
<dbReference type="InterPro" id="IPR016266">
    <property type="entry name" value="POLE2"/>
</dbReference>
<accession>A0A1E4T4M4</accession>